<evidence type="ECO:0000256" key="4">
    <source>
        <dbReference type="ARBA" id="ARBA00022679"/>
    </source>
</evidence>
<dbReference type="GO" id="GO:0006491">
    <property type="term" value="P:N-glycan processing"/>
    <property type="evidence" value="ECO:0007669"/>
    <property type="project" value="TreeGrafter"/>
</dbReference>
<evidence type="ECO:0000256" key="6">
    <source>
        <dbReference type="ARBA" id="ARBA00022968"/>
    </source>
</evidence>
<feature type="compositionally biased region" description="Gly residues" evidence="11">
    <location>
        <begin position="35"/>
        <end position="59"/>
    </location>
</feature>
<evidence type="ECO:0000313" key="12">
    <source>
        <dbReference type="Proteomes" id="UP001318040"/>
    </source>
</evidence>
<feature type="region of interest" description="Disordered" evidence="11">
    <location>
        <begin position="33"/>
        <end position="60"/>
    </location>
</feature>
<evidence type="ECO:0000313" key="13">
    <source>
        <dbReference type="RefSeq" id="XP_032814013.1"/>
    </source>
</evidence>
<comment type="similarity">
    <text evidence="2">Belongs to the glycosyltransferase 29 family.</text>
</comment>
<dbReference type="Gene3D" id="3.90.1480.20">
    <property type="entry name" value="Glycosyl transferase family 29"/>
    <property type="match status" value="1"/>
</dbReference>
<evidence type="ECO:0000256" key="10">
    <source>
        <dbReference type="ARBA" id="ARBA00023180"/>
    </source>
</evidence>
<dbReference type="GO" id="GO:0009311">
    <property type="term" value="P:oligosaccharide metabolic process"/>
    <property type="evidence" value="ECO:0007669"/>
    <property type="project" value="TreeGrafter"/>
</dbReference>
<dbReference type="PANTHER" id="PTHR11987:SF36">
    <property type="entry name" value="SIA-ALPHA-2,3-GAL-BETA-1,4-GLCNAC-R:ALPHA 2,8-SIALYLTRANSFERASE"/>
    <property type="match status" value="1"/>
</dbReference>
<evidence type="ECO:0000256" key="9">
    <source>
        <dbReference type="ARBA" id="ARBA00023136"/>
    </source>
</evidence>
<evidence type="ECO:0000256" key="3">
    <source>
        <dbReference type="ARBA" id="ARBA00022676"/>
    </source>
</evidence>
<reference evidence="13" key="1">
    <citation type="submission" date="2025-08" db="UniProtKB">
        <authorList>
            <consortium name="RefSeq"/>
        </authorList>
    </citation>
    <scope>IDENTIFICATION</scope>
    <source>
        <tissue evidence="13">Sperm</tissue>
    </source>
</reference>
<sequence>MTRGPCVLGVMVLTAALFALSLVSYVRVRAPGGALRRGGGGGPGGGARRGGLGGAGGGPHRGRASRLYALHSGFRPHMSLGPWETPHARRPRPWQHSPQAVQQLREELSHFVDAVRGFSLTRGDVSEGQLLHFTYSPPRYVYPASQALRSLLPLTPPLQACGRLPSCAVVGSSGLLRGSGCGREIDAHTFVIRCNFAPTGGIRYGPDVGNLTNLTTFNPSILETAYGGLLTEPDRARFRSRLAALGHALLWVPAFLFHTSAHVTRALTDFFLEPGHREIHDGDGEQQGDDADDGHNHTDSDVIRVRLAWPGDIVTNITRFWRTKGLSPKRLSTGLLMASLCASLCDRTDLYGFWPFAWDPRTGGPIPYHYYDAPGAKFSTRWQESHQLPLEFQLLRSLHAHGALRLRLEACAQPPAARGGGS</sequence>
<keyword evidence="6" id="KW-0735">Signal-anchor</keyword>
<dbReference type="RefSeq" id="XP_032814013.1">
    <property type="nucleotide sequence ID" value="XM_032958122.1"/>
</dbReference>
<keyword evidence="5" id="KW-0812">Transmembrane</keyword>
<gene>
    <name evidence="13" type="primary">LOC116944482</name>
</gene>
<evidence type="ECO:0000256" key="8">
    <source>
        <dbReference type="ARBA" id="ARBA00023034"/>
    </source>
</evidence>
<dbReference type="InterPro" id="IPR001675">
    <property type="entry name" value="Glyco_trans_29"/>
</dbReference>
<evidence type="ECO:0000256" key="1">
    <source>
        <dbReference type="ARBA" id="ARBA00004323"/>
    </source>
</evidence>
<keyword evidence="9" id="KW-0472">Membrane</keyword>
<evidence type="ECO:0000256" key="7">
    <source>
        <dbReference type="ARBA" id="ARBA00022989"/>
    </source>
</evidence>
<proteinExistence type="inferred from homology"/>
<keyword evidence="3" id="KW-0328">Glycosyltransferase</keyword>
<keyword evidence="10" id="KW-0325">Glycoprotein</keyword>
<evidence type="ECO:0000256" key="11">
    <source>
        <dbReference type="SAM" id="MobiDB-lite"/>
    </source>
</evidence>
<evidence type="ECO:0000256" key="5">
    <source>
        <dbReference type="ARBA" id="ARBA00022692"/>
    </source>
</evidence>
<dbReference type="Pfam" id="PF00777">
    <property type="entry name" value="Glyco_transf_29"/>
    <property type="match status" value="1"/>
</dbReference>
<organism evidence="12 13">
    <name type="scientific">Petromyzon marinus</name>
    <name type="common">Sea lamprey</name>
    <dbReference type="NCBI Taxonomy" id="7757"/>
    <lineage>
        <taxon>Eukaryota</taxon>
        <taxon>Metazoa</taxon>
        <taxon>Chordata</taxon>
        <taxon>Craniata</taxon>
        <taxon>Vertebrata</taxon>
        <taxon>Cyclostomata</taxon>
        <taxon>Hyperoartia</taxon>
        <taxon>Petromyzontiformes</taxon>
        <taxon>Petromyzontidae</taxon>
        <taxon>Petromyzon</taxon>
    </lineage>
</organism>
<protein>
    <submittedName>
        <fullName evidence="13">Sia-alpha-2,3-Gal-beta-1,4-GlcNAc-R:alpha 2,8-sialyltransferase-like isoform X4</fullName>
    </submittedName>
</protein>
<accession>A0AAJ7WZ36</accession>
<dbReference type="Proteomes" id="UP001318040">
    <property type="component" value="Chromosome 21"/>
</dbReference>
<comment type="subcellular location">
    <subcellularLocation>
        <location evidence="1">Golgi apparatus membrane</location>
        <topology evidence="1">Single-pass type II membrane protein</topology>
    </subcellularLocation>
</comment>
<name>A0AAJ7WZ36_PETMA</name>
<keyword evidence="12" id="KW-1185">Reference proteome</keyword>
<dbReference type="GO" id="GO:0000139">
    <property type="term" value="C:Golgi membrane"/>
    <property type="evidence" value="ECO:0007669"/>
    <property type="project" value="UniProtKB-SubCell"/>
</dbReference>
<dbReference type="InterPro" id="IPR038578">
    <property type="entry name" value="GT29-like_sf"/>
</dbReference>
<keyword evidence="7" id="KW-1133">Transmembrane helix</keyword>
<keyword evidence="8" id="KW-0333">Golgi apparatus</keyword>
<dbReference type="GO" id="GO:0003828">
    <property type="term" value="F:alpha-N-acetylneuraminate alpha-2,8-sialyltransferase activity"/>
    <property type="evidence" value="ECO:0007669"/>
    <property type="project" value="TreeGrafter"/>
</dbReference>
<dbReference type="InterPro" id="IPR050943">
    <property type="entry name" value="Glycosyltr_29_Sialyltrsf"/>
</dbReference>
<dbReference type="AlphaFoldDB" id="A0AAJ7WZ36"/>
<dbReference type="PANTHER" id="PTHR11987">
    <property type="entry name" value="ALPHA-2,8-SIALYLTRANSFERASE"/>
    <property type="match status" value="1"/>
</dbReference>
<keyword evidence="4" id="KW-0808">Transferase</keyword>
<evidence type="ECO:0000256" key="2">
    <source>
        <dbReference type="ARBA" id="ARBA00006003"/>
    </source>
</evidence>